<accession>A0ABP7FU32</accession>
<dbReference type="PRINTS" id="PR00125">
    <property type="entry name" value="ATPASEDELTA"/>
</dbReference>
<name>A0ABP7FU32_9MICO</name>
<sequence>MGSATREAVVAAKAALAARPAAATLAVGDEIFSAARAVGASAQLLGALTDTSADPKDKADLVDAVFGSLGSEARALIAVLAQSRWSAQSDFLEGIEELGLRIMASSVDGSSDSAIDIPAELFAFGQLVASNAELELAVGSKLGDPAAKAALVSRLLEGRASAQTISILGHLVRQPLGRRIGALLRHAADIVADQSSLAIATVTVASPLAQAQLDRLRSGLAKKYGDLRINQVVDPELIGGVRVAVGHDVIDDSVATRLKELRLQLAG</sequence>
<evidence type="ECO:0000256" key="2">
    <source>
        <dbReference type="ARBA" id="ARBA00022448"/>
    </source>
</evidence>
<dbReference type="Proteomes" id="UP001501004">
    <property type="component" value="Unassembled WGS sequence"/>
</dbReference>
<keyword evidence="2 7" id="KW-0813">Transport</keyword>
<keyword evidence="7" id="KW-1003">Cell membrane</keyword>
<comment type="similarity">
    <text evidence="7">Belongs to the ATPase delta chain family.</text>
</comment>
<evidence type="ECO:0000256" key="5">
    <source>
        <dbReference type="ARBA" id="ARBA00023136"/>
    </source>
</evidence>
<evidence type="ECO:0000256" key="3">
    <source>
        <dbReference type="ARBA" id="ARBA00022781"/>
    </source>
</evidence>
<proteinExistence type="inferred from homology"/>
<dbReference type="InterPro" id="IPR000711">
    <property type="entry name" value="ATPase_OSCP/dsu"/>
</dbReference>
<evidence type="ECO:0000313" key="9">
    <source>
        <dbReference type="Proteomes" id="UP001501004"/>
    </source>
</evidence>
<keyword evidence="4 7" id="KW-0406">Ion transport</keyword>
<evidence type="ECO:0000256" key="1">
    <source>
        <dbReference type="ARBA" id="ARBA00004370"/>
    </source>
</evidence>
<keyword evidence="6 7" id="KW-0066">ATP synthesis</keyword>
<keyword evidence="3 7" id="KW-0375">Hydrogen ion transport</keyword>
<evidence type="ECO:0000256" key="7">
    <source>
        <dbReference type="HAMAP-Rule" id="MF_01416"/>
    </source>
</evidence>
<keyword evidence="7" id="KW-0139">CF(1)</keyword>
<evidence type="ECO:0000313" key="8">
    <source>
        <dbReference type="EMBL" id="GAA3747745.1"/>
    </source>
</evidence>
<reference evidence="9" key="1">
    <citation type="journal article" date="2019" name="Int. J. Syst. Evol. Microbiol.">
        <title>The Global Catalogue of Microorganisms (GCM) 10K type strain sequencing project: providing services to taxonomists for standard genome sequencing and annotation.</title>
        <authorList>
            <consortium name="The Broad Institute Genomics Platform"/>
            <consortium name="The Broad Institute Genome Sequencing Center for Infectious Disease"/>
            <person name="Wu L."/>
            <person name="Ma J."/>
        </authorList>
    </citation>
    <scope>NUCLEOTIDE SEQUENCE [LARGE SCALE GENOMIC DNA]</scope>
    <source>
        <strain evidence="9">JCM 16949</strain>
    </source>
</reference>
<evidence type="ECO:0000256" key="6">
    <source>
        <dbReference type="ARBA" id="ARBA00023310"/>
    </source>
</evidence>
<dbReference type="EMBL" id="BAABAE010000003">
    <property type="protein sequence ID" value="GAA3747745.1"/>
    <property type="molecule type" value="Genomic_DNA"/>
</dbReference>
<evidence type="ECO:0000256" key="4">
    <source>
        <dbReference type="ARBA" id="ARBA00023065"/>
    </source>
</evidence>
<comment type="caution">
    <text evidence="8">The sequence shown here is derived from an EMBL/GenBank/DDBJ whole genome shotgun (WGS) entry which is preliminary data.</text>
</comment>
<comment type="function">
    <text evidence="7">This protein is part of the stalk that links CF(0) to CF(1). It either transmits conformational changes from CF(0) to CF(1) or is implicated in proton conduction.</text>
</comment>
<dbReference type="NCBIfam" id="NF009967">
    <property type="entry name" value="PRK13430.1"/>
    <property type="match status" value="1"/>
</dbReference>
<comment type="function">
    <text evidence="7">F(1)F(0) ATP synthase produces ATP from ADP in the presence of a proton or sodium gradient. F-type ATPases consist of two structural domains, F(1) containing the extramembraneous catalytic core and F(0) containing the membrane proton channel, linked together by a central stalk and a peripheral stalk. During catalysis, ATP synthesis in the catalytic domain of F(1) is coupled via a rotary mechanism of the central stalk subunits to proton translocation.</text>
</comment>
<protein>
    <recommendedName>
        <fullName evidence="7">ATP synthase subunit delta</fullName>
    </recommendedName>
    <alternativeName>
        <fullName evidence="7">ATP synthase F(1) sector subunit delta</fullName>
    </alternativeName>
    <alternativeName>
        <fullName evidence="7">F-type ATPase subunit delta</fullName>
        <shortName evidence="7">F-ATPase subunit delta</shortName>
    </alternativeName>
</protein>
<keyword evidence="9" id="KW-1185">Reference proteome</keyword>
<dbReference type="PANTHER" id="PTHR11910">
    <property type="entry name" value="ATP SYNTHASE DELTA CHAIN"/>
    <property type="match status" value="1"/>
</dbReference>
<dbReference type="RefSeq" id="WP_344756983.1">
    <property type="nucleotide sequence ID" value="NZ_BAABAE010000003.1"/>
</dbReference>
<comment type="subcellular location">
    <subcellularLocation>
        <location evidence="7">Cell membrane</location>
        <topology evidence="7">Peripheral membrane protein</topology>
    </subcellularLocation>
    <subcellularLocation>
        <location evidence="1">Membrane</location>
    </subcellularLocation>
</comment>
<keyword evidence="5 7" id="KW-0472">Membrane</keyword>
<organism evidence="8 9">
    <name type="scientific">Leifsonella bigeumensis</name>
    <dbReference type="NCBI Taxonomy" id="433643"/>
    <lineage>
        <taxon>Bacteria</taxon>
        <taxon>Bacillati</taxon>
        <taxon>Actinomycetota</taxon>
        <taxon>Actinomycetes</taxon>
        <taxon>Micrococcales</taxon>
        <taxon>Microbacteriaceae</taxon>
        <taxon>Leifsonella</taxon>
    </lineage>
</organism>
<dbReference type="Pfam" id="PF00213">
    <property type="entry name" value="OSCP"/>
    <property type="match status" value="1"/>
</dbReference>
<gene>
    <name evidence="7" type="primary">atpH</name>
    <name evidence="8" type="ORF">GCM10022239_24060</name>
</gene>
<dbReference type="HAMAP" id="MF_01416">
    <property type="entry name" value="ATP_synth_delta_bact"/>
    <property type="match status" value="1"/>
</dbReference>